<reference evidence="5 6" key="1">
    <citation type="submission" date="2019-02" db="EMBL/GenBank/DDBJ databases">
        <title>Genome sequencing of the rare red list fungi Dentipellis fragilis.</title>
        <authorList>
            <person name="Buettner E."/>
            <person name="Kellner H."/>
        </authorList>
    </citation>
    <scope>NUCLEOTIDE SEQUENCE [LARGE SCALE GENOMIC DNA]</scope>
    <source>
        <strain evidence="5 6">DSM 105465</strain>
    </source>
</reference>
<name>A0A4Y9Z657_9AGAM</name>
<dbReference type="OrthoDB" id="367221at2759"/>
<gene>
    <name evidence="5" type="ORF">EVG20_g2919</name>
</gene>
<dbReference type="PANTHER" id="PTHR13452">
    <property type="entry name" value="THUMP DOMAIN CONTAINING PROTEIN 1-RELATED"/>
    <property type="match status" value="1"/>
</dbReference>
<dbReference type="PANTHER" id="PTHR13452:SF10">
    <property type="entry name" value="THUMP DOMAIN-CONTAINING PROTEIN 1"/>
    <property type="match status" value="1"/>
</dbReference>
<evidence type="ECO:0000313" key="6">
    <source>
        <dbReference type="Proteomes" id="UP000298327"/>
    </source>
</evidence>
<evidence type="ECO:0000256" key="1">
    <source>
        <dbReference type="PROSITE-ProRule" id="PRU00529"/>
    </source>
</evidence>
<evidence type="ECO:0000313" key="5">
    <source>
        <dbReference type="EMBL" id="TFY69964.1"/>
    </source>
</evidence>
<proteinExistence type="predicted"/>
<organism evidence="5 6">
    <name type="scientific">Dentipellis fragilis</name>
    <dbReference type="NCBI Taxonomy" id="205917"/>
    <lineage>
        <taxon>Eukaryota</taxon>
        <taxon>Fungi</taxon>
        <taxon>Dikarya</taxon>
        <taxon>Basidiomycota</taxon>
        <taxon>Agaricomycotina</taxon>
        <taxon>Agaricomycetes</taxon>
        <taxon>Russulales</taxon>
        <taxon>Hericiaceae</taxon>
        <taxon>Dentipellis</taxon>
    </lineage>
</organism>
<dbReference type="GO" id="GO:0006400">
    <property type="term" value="P:tRNA modification"/>
    <property type="evidence" value="ECO:0007669"/>
    <property type="project" value="InterPro"/>
</dbReference>
<protein>
    <recommendedName>
        <fullName evidence="4">THUMP domain-containing protein</fullName>
    </recommendedName>
</protein>
<dbReference type="STRING" id="205917.A0A4Y9Z657"/>
<keyword evidence="1" id="KW-0694">RNA-binding</keyword>
<keyword evidence="6" id="KW-1185">Reference proteome</keyword>
<dbReference type="InterPro" id="IPR004114">
    <property type="entry name" value="THUMP_dom"/>
</dbReference>
<dbReference type="SMART" id="SM00981">
    <property type="entry name" value="THUMP"/>
    <property type="match status" value="1"/>
</dbReference>
<feature type="compositionally biased region" description="Basic and acidic residues" evidence="3">
    <location>
        <begin position="270"/>
        <end position="284"/>
    </location>
</feature>
<dbReference type="SUPFAM" id="SSF143437">
    <property type="entry name" value="THUMP domain-like"/>
    <property type="match status" value="1"/>
</dbReference>
<keyword evidence="2" id="KW-0175">Coiled coil</keyword>
<sequence>MSSEKKRRTEGGDRAKKRYRTDGSPIWGKRLIDGPGVWVSCVKGKEKQTVGELYDLFEHLASEMWPEGAVADSKEDEEDAEEEEEDLEKQIAKELETIKKPRREQRFANCHTNTACVVFISCKPPVDPIKLVNRHIADVEETGVTRTRYTQRLTPVTGSCVANAPEIKSLFERALKRFIAEDEEPEKAYRYKIELRSRNHNSLTRQQIIDTIAQCTPSTFTVDLEDPELFVLVEVFKSVCGIGIVKDYYAHQKFNVMEIANAKNQEGKFAEGEGRVVEKPKADSEVQDDG</sequence>
<feature type="region of interest" description="Disordered" evidence="3">
    <location>
        <begin position="1"/>
        <end position="21"/>
    </location>
</feature>
<dbReference type="PROSITE" id="PS51165">
    <property type="entry name" value="THUMP"/>
    <property type="match status" value="1"/>
</dbReference>
<feature type="coiled-coil region" evidence="2">
    <location>
        <begin position="70"/>
        <end position="97"/>
    </location>
</feature>
<accession>A0A4Y9Z657</accession>
<evidence type="ECO:0000256" key="2">
    <source>
        <dbReference type="SAM" id="Coils"/>
    </source>
</evidence>
<dbReference type="Pfam" id="PF02926">
    <property type="entry name" value="THUMP"/>
    <property type="match status" value="1"/>
</dbReference>
<dbReference type="Proteomes" id="UP000298327">
    <property type="component" value="Unassembled WGS sequence"/>
</dbReference>
<dbReference type="InterPro" id="IPR040183">
    <property type="entry name" value="THUMPD1-like"/>
</dbReference>
<dbReference type="Gene3D" id="3.30.2300.10">
    <property type="entry name" value="THUMP superfamily"/>
    <property type="match status" value="1"/>
</dbReference>
<evidence type="ECO:0000256" key="3">
    <source>
        <dbReference type="SAM" id="MobiDB-lite"/>
    </source>
</evidence>
<dbReference type="GO" id="GO:0003723">
    <property type="term" value="F:RNA binding"/>
    <property type="evidence" value="ECO:0007669"/>
    <property type="project" value="UniProtKB-UniRule"/>
</dbReference>
<dbReference type="AlphaFoldDB" id="A0A4Y9Z657"/>
<dbReference type="CDD" id="cd11717">
    <property type="entry name" value="THUMP_THUMPD1_like"/>
    <property type="match status" value="1"/>
</dbReference>
<evidence type="ECO:0000259" key="4">
    <source>
        <dbReference type="PROSITE" id="PS51165"/>
    </source>
</evidence>
<feature type="domain" description="THUMP" evidence="4">
    <location>
        <begin position="138"/>
        <end position="246"/>
    </location>
</feature>
<dbReference type="EMBL" id="SEOQ01000123">
    <property type="protein sequence ID" value="TFY69964.1"/>
    <property type="molecule type" value="Genomic_DNA"/>
</dbReference>
<feature type="region of interest" description="Disordered" evidence="3">
    <location>
        <begin position="270"/>
        <end position="290"/>
    </location>
</feature>
<comment type="caution">
    <text evidence="5">The sequence shown here is derived from an EMBL/GenBank/DDBJ whole genome shotgun (WGS) entry which is preliminary data.</text>
</comment>